<name>A0A1I8PW55_STOCA</name>
<evidence type="ECO:0008006" key="5">
    <source>
        <dbReference type="Google" id="ProtNLM"/>
    </source>
</evidence>
<dbReference type="InterPro" id="IPR051064">
    <property type="entry name" value="SEC14/CRAL-TRIO_domain"/>
</dbReference>
<keyword evidence="4" id="KW-1185">Reference proteome</keyword>
<evidence type="ECO:0000259" key="2">
    <source>
        <dbReference type="PROSITE" id="PS50866"/>
    </source>
</evidence>
<feature type="domain" description="CRAL-TRIO" evidence="1">
    <location>
        <begin position="75"/>
        <end position="252"/>
    </location>
</feature>
<dbReference type="InterPro" id="IPR036865">
    <property type="entry name" value="CRAL-TRIO_dom_sf"/>
</dbReference>
<dbReference type="PRINTS" id="PR00180">
    <property type="entry name" value="CRETINALDHBP"/>
</dbReference>
<dbReference type="GO" id="GO:0005737">
    <property type="term" value="C:cytoplasm"/>
    <property type="evidence" value="ECO:0007669"/>
    <property type="project" value="TreeGrafter"/>
</dbReference>
<sequence length="412" mass="47586">MSSLPELTETQKETLAAFRKKVCDVLDGGETHDDYFLLRWLRARKWDMDAAEKMLRHALKNRISVNIDSLEKWDAPEALKKYLPYGIIGHDNDGAPIIVCPFYQFDIYGMLHCVTRFDFIRYVIKILETVMKDGFEQSKIHGVKARQVVVLFDVADFNMTQYAWRPAVELIIAMIKEYEQNYPEILKMCYIINAPKVFYFAFNFIKKFLDEYTMSKISINKPGSDKWKEAAFSHINPDILPKAFGGNLVENGDERCPSKVVWGGKVPKELYIEQKEEDDSKSFMEAVVNKGNKLKLEFDVGEKKPNEEDKLLSWDFRTFDYDIKFGIFSIDNASGEKRSEVPLTKVYSNEINEVGFITTRPNTKYTVVFDNSGSYLRSKKLRYWVSLISENDDISELTGQVGQTEIVASPDN</sequence>
<feature type="domain" description="GOLD" evidence="2">
    <location>
        <begin position="280"/>
        <end position="387"/>
    </location>
</feature>
<dbReference type="InterPro" id="IPR011074">
    <property type="entry name" value="CRAL/TRIO_N_dom"/>
</dbReference>
<evidence type="ECO:0000313" key="3">
    <source>
        <dbReference type="EnsemblMetazoa" id="SCAU011680-PA"/>
    </source>
</evidence>
<reference evidence="3" key="1">
    <citation type="submission" date="2020-05" db="UniProtKB">
        <authorList>
            <consortium name="EnsemblMetazoa"/>
        </authorList>
    </citation>
    <scope>IDENTIFICATION</scope>
    <source>
        <strain evidence="3">USDA</strain>
    </source>
</reference>
<gene>
    <name evidence="3" type="primary">106090597</name>
</gene>
<dbReference type="EnsemblMetazoa" id="SCAU011680-RA">
    <property type="protein sequence ID" value="SCAU011680-PA"/>
    <property type="gene ID" value="SCAU011680"/>
</dbReference>
<dbReference type="InterPro" id="IPR036598">
    <property type="entry name" value="GOLD_dom_sf"/>
</dbReference>
<dbReference type="Proteomes" id="UP000095300">
    <property type="component" value="Unassembled WGS sequence"/>
</dbReference>
<dbReference type="Gene3D" id="3.40.525.10">
    <property type="entry name" value="CRAL-TRIO lipid binding domain"/>
    <property type="match status" value="1"/>
</dbReference>
<dbReference type="SUPFAM" id="SSF101576">
    <property type="entry name" value="Supernatant protein factor (SPF), C-terminal domain"/>
    <property type="match status" value="1"/>
</dbReference>
<dbReference type="Gene3D" id="2.60.120.680">
    <property type="entry name" value="GOLD domain"/>
    <property type="match status" value="1"/>
</dbReference>
<evidence type="ECO:0000313" key="4">
    <source>
        <dbReference type="Proteomes" id="UP000095300"/>
    </source>
</evidence>
<evidence type="ECO:0000259" key="1">
    <source>
        <dbReference type="PROSITE" id="PS50191"/>
    </source>
</evidence>
<dbReference type="AlphaFoldDB" id="A0A1I8PW55"/>
<dbReference type="Pfam" id="PF03765">
    <property type="entry name" value="CRAL_TRIO_N"/>
    <property type="match status" value="1"/>
</dbReference>
<accession>A0A1I8PW55</accession>
<dbReference type="CDD" id="cd00170">
    <property type="entry name" value="SEC14"/>
    <property type="match status" value="1"/>
</dbReference>
<dbReference type="InterPro" id="IPR001251">
    <property type="entry name" value="CRAL-TRIO_dom"/>
</dbReference>
<dbReference type="PANTHER" id="PTHR23324">
    <property type="entry name" value="SEC14 RELATED PROTEIN"/>
    <property type="match status" value="1"/>
</dbReference>
<dbReference type="STRING" id="35570.A0A1I8PW55"/>
<dbReference type="OrthoDB" id="1434354at2759"/>
<dbReference type="PROSITE" id="PS50866">
    <property type="entry name" value="GOLD"/>
    <property type="match status" value="1"/>
</dbReference>
<dbReference type="Pfam" id="PF00650">
    <property type="entry name" value="CRAL_TRIO"/>
    <property type="match status" value="1"/>
</dbReference>
<dbReference type="SMART" id="SM01100">
    <property type="entry name" value="CRAL_TRIO_N"/>
    <property type="match status" value="1"/>
</dbReference>
<dbReference type="SMART" id="SM00516">
    <property type="entry name" value="SEC14"/>
    <property type="match status" value="1"/>
</dbReference>
<dbReference type="PROSITE" id="PS50191">
    <property type="entry name" value="CRAL_TRIO"/>
    <property type="match status" value="1"/>
</dbReference>
<protein>
    <recommendedName>
        <fullName evidence="5">CRAL-TRIO domain-containing protein</fullName>
    </recommendedName>
</protein>
<proteinExistence type="predicted"/>
<dbReference type="VEuPathDB" id="VectorBase:SCAU011680"/>
<dbReference type="KEGG" id="scac:106090597"/>
<dbReference type="SUPFAM" id="SSF46938">
    <property type="entry name" value="CRAL/TRIO N-terminal domain"/>
    <property type="match status" value="1"/>
</dbReference>
<dbReference type="SUPFAM" id="SSF52087">
    <property type="entry name" value="CRAL/TRIO domain"/>
    <property type="match status" value="1"/>
</dbReference>
<dbReference type="InterPro" id="IPR036273">
    <property type="entry name" value="CRAL/TRIO_N_dom_sf"/>
</dbReference>
<dbReference type="PANTHER" id="PTHR23324:SF83">
    <property type="entry name" value="SEC14-LIKE PROTEIN 2"/>
    <property type="match status" value="1"/>
</dbReference>
<organism evidence="3 4">
    <name type="scientific">Stomoxys calcitrans</name>
    <name type="common">Stable fly</name>
    <name type="synonym">Conops calcitrans</name>
    <dbReference type="NCBI Taxonomy" id="35570"/>
    <lineage>
        <taxon>Eukaryota</taxon>
        <taxon>Metazoa</taxon>
        <taxon>Ecdysozoa</taxon>
        <taxon>Arthropoda</taxon>
        <taxon>Hexapoda</taxon>
        <taxon>Insecta</taxon>
        <taxon>Pterygota</taxon>
        <taxon>Neoptera</taxon>
        <taxon>Endopterygota</taxon>
        <taxon>Diptera</taxon>
        <taxon>Brachycera</taxon>
        <taxon>Muscomorpha</taxon>
        <taxon>Muscoidea</taxon>
        <taxon>Muscidae</taxon>
        <taxon>Stomoxys</taxon>
    </lineage>
</organism>
<dbReference type="InterPro" id="IPR009038">
    <property type="entry name" value="GOLD_dom"/>
</dbReference>